<comment type="similarity">
    <text evidence="2">Belongs to the asparagine synthetase family.</text>
</comment>
<evidence type="ECO:0000256" key="3">
    <source>
        <dbReference type="ARBA" id="ARBA00012737"/>
    </source>
</evidence>
<dbReference type="Pfam" id="PF00733">
    <property type="entry name" value="Asn_synthase"/>
    <property type="match status" value="1"/>
</dbReference>
<evidence type="ECO:0000256" key="2">
    <source>
        <dbReference type="ARBA" id="ARBA00005752"/>
    </source>
</evidence>
<feature type="active site" description="For GATase activity" evidence="9">
    <location>
        <position position="2"/>
    </location>
</feature>
<dbReference type="InterPro" id="IPR017932">
    <property type="entry name" value="GATase_2_dom"/>
</dbReference>
<dbReference type="SUPFAM" id="SSF56235">
    <property type="entry name" value="N-terminal nucleophile aminohydrolases (Ntn hydrolases)"/>
    <property type="match status" value="1"/>
</dbReference>
<dbReference type="RefSeq" id="WP_088049774.1">
    <property type="nucleotide sequence ID" value="NZ_BMJD01000010.1"/>
</dbReference>
<feature type="domain" description="Glutamine amidotransferase type-2" evidence="12">
    <location>
        <begin position="2"/>
        <end position="216"/>
    </location>
</feature>
<dbReference type="EMBL" id="BMJD01000010">
    <property type="protein sequence ID" value="GGB40226.1"/>
    <property type="molecule type" value="Genomic_DNA"/>
</dbReference>
<evidence type="ECO:0000256" key="1">
    <source>
        <dbReference type="ARBA" id="ARBA00005187"/>
    </source>
</evidence>
<dbReference type="SUPFAM" id="SSF52402">
    <property type="entry name" value="Adenine nucleotide alpha hydrolases-like"/>
    <property type="match status" value="1"/>
</dbReference>
<evidence type="ECO:0000256" key="8">
    <source>
        <dbReference type="ARBA" id="ARBA00048741"/>
    </source>
</evidence>
<feature type="binding site" evidence="10">
    <location>
        <begin position="377"/>
        <end position="378"/>
    </location>
    <ligand>
        <name>ATP</name>
        <dbReference type="ChEBI" id="CHEBI:30616"/>
    </ligand>
</feature>
<comment type="pathway">
    <text evidence="1">Amino-acid biosynthesis; L-asparagine biosynthesis; L-asparagine from L-aspartate (L-Gln route): step 1/1.</text>
</comment>
<evidence type="ECO:0000256" key="5">
    <source>
        <dbReference type="ARBA" id="ARBA00022840"/>
    </source>
</evidence>
<feature type="site" description="Important for beta-aspartyl-AMP intermediate formation" evidence="11">
    <location>
        <position position="379"/>
    </location>
</feature>
<dbReference type="CDD" id="cd01991">
    <property type="entry name" value="Asn_synthase_B_C"/>
    <property type="match status" value="1"/>
</dbReference>
<evidence type="ECO:0000256" key="10">
    <source>
        <dbReference type="PIRSR" id="PIRSR001589-2"/>
    </source>
</evidence>
<dbReference type="InterPro" id="IPR033738">
    <property type="entry name" value="AsnB_N"/>
</dbReference>
<organism evidence="13 14">
    <name type="scientific">Lentibacillus populi</name>
    <dbReference type="NCBI Taxonomy" id="1827502"/>
    <lineage>
        <taxon>Bacteria</taxon>
        <taxon>Bacillati</taxon>
        <taxon>Bacillota</taxon>
        <taxon>Bacilli</taxon>
        <taxon>Bacillales</taxon>
        <taxon>Bacillaceae</taxon>
        <taxon>Lentibacillus</taxon>
    </lineage>
</organism>
<sequence length="616" mass="70571">MCGITGWINWNRELIGEEHIVKQMVAKLQHRGPDDLNTWASRHALLGHSRLIVVDPAGGRQPMTKQKDGKNVTMVYNGELYNTEELRTELTKRHHTFQGHSDTEVLLAAYLEWGKACLARLNGIFAFAIWDEESEEMFAARDRLGVKPLFYIEQNGELLFGSEIKAILAHPAVNPIVDREGLSEVFGLGPSRTPGHGVFKGINELRPAHALSYNRNGMKIWRYWDVESVEHTDDVDTTVETVRTLFQNAVERQLVADVPLISFLSGGVDSSAISAYAQQAFEQQGKAPLHTYSIEYEENEKYFKTSKFQPDSDSQWIDQVKNALGTVHHDLVIDNTTLAHYLKDAVYARDLPGMADVDSSLLWFCERIQQQATVGLSGECADEIFGGYPWFHSPETSAAEGFPWMRSTAERQALLNDSWQNKLQLNDYVMQGFRNTLQETPLLEGESEIDAKRRQLFYLNMHWFMATLLDRKDRMSMAASLEVRVPFADHRIVEYMWNVPWAMKMLDNREKGLLRRALTGVLPHDVLYRKKSPYPKTFHPQYTNAVADWLSSIINDSNSPLLYFFDKKKIKEIIDTKGESFQVPWYGQLMTGPQLIAHLAQINTWLNDYNIKVEEY</sequence>
<keyword evidence="7 9" id="KW-0315">Glutamine amidotransferase</keyword>
<dbReference type="Gene3D" id="3.60.20.10">
    <property type="entry name" value="Glutamine Phosphoribosylpyrophosphate, subunit 1, domain 1"/>
    <property type="match status" value="1"/>
</dbReference>
<dbReference type="CDD" id="cd00712">
    <property type="entry name" value="AsnB"/>
    <property type="match status" value="1"/>
</dbReference>
<proteinExistence type="inferred from homology"/>
<evidence type="ECO:0000313" key="14">
    <source>
        <dbReference type="Proteomes" id="UP000621492"/>
    </source>
</evidence>
<dbReference type="Pfam" id="PF13537">
    <property type="entry name" value="GATase_7"/>
    <property type="match status" value="1"/>
</dbReference>
<keyword evidence="5 10" id="KW-0067">ATP-binding</keyword>
<dbReference type="AlphaFoldDB" id="A0A9W5X5L1"/>
<feature type="binding site" evidence="10">
    <location>
        <position position="102"/>
    </location>
    <ligand>
        <name>L-glutamine</name>
        <dbReference type="ChEBI" id="CHEBI:58359"/>
    </ligand>
</feature>
<dbReference type="PANTHER" id="PTHR43284:SF1">
    <property type="entry name" value="ASPARAGINE SYNTHETASE"/>
    <property type="match status" value="1"/>
</dbReference>
<comment type="catalytic activity">
    <reaction evidence="8">
        <text>L-aspartate + L-glutamine + ATP + H2O = L-asparagine + L-glutamate + AMP + diphosphate + H(+)</text>
        <dbReference type="Rhea" id="RHEA:12228"/>
        <dbReference type="ChEBI" id="CHEBI:15377"/>
        <dbReference type="ChEBI" id="CHEBI:15378"/>
        <dbReference type="ChEBI" id="CHEBI:29985"/>
        <dbReference type="ChEBI" id="CHEBI:29991"/>
        <dbReference type="ChEBI" id="CHEBI:30616"/>
        <dbReference type="ChEBI" id="CHEBI:33019"/>
        <dbReference type="ChEBI" id="CHEBI:58048"/>
        <dbReference type="ChEBI" id="CHEBI:58359"/>
        <dbReference type="ChEBI" id="CHEBI:456215"/>
        <dbReference type="EC" id="6.3.5.4"/>
    </reaction>
</comment>
<dbReference type="GO" id="GO:0005829">
    <property type="term" value="C:cytosol"/>
    <property type="evidence" value="ECO:0007669"/>
    <property type="project" value="TreeGrafter"/>
</dbReference>
<dbReference type="InterPro" id="IPR029055">
    <property type="entry name" value="Ntn_hydrolases_N"/>
</dbReference>
<dbReference type="InterPro" id="IPR051786">
    <property type="entry name" value="ASN_synthetase/amidase"/>
</dbReference>
<protein>
    <recommendedName>
        <fullName evidence="3">asparagine synthase (glutamine-hydrolyzing)</fullName>
        <ecNumber evidence="3">6.3.5.4</ecNumber>
    </recommendedName>
</protein>
<dbReference type="PIRSF" id="PIRSF001589">
    <property type="entry name" value="Asn_synthetase_glu-h"/>
    <property type="match status" value="1"/>
</dbReference>
<comment type="caution">
    <text evidence="13">The sequence shown here is derived from an EMBL/GenBank/DDBJ whole genome shotgun (WGS) entry which is preliminary data.</text>
</comment>
<accession>A0A9W5X5L1</accession>
<feature type="binding site" evidence="10">
    <location>
        <position position="294"/>
    </location>
    <ligand>
        <name>ATP</name>
        <dbReference type="ChEBI" id="CHEBI:30616"/>
    </ligand>
</feature>
<evidence type="ECO:0000313" key="13">
    <source>
        <dbReference type="EMBL" id="GGB40226.1"/>
    </source>
</evidence>
<keyword evidence="14" id="KW-1185">Reference proteome</keyword>
<reference evidence="13" key="1">
    <citation type="journal article" date="2014" name="Int. J. Syst. Evol. Microbiol.">
        <title>Complete genome sequence of Corynebacterium casei LMG S-19264T (=DSM 44701T), isolated from a smear-ripened cheese.</title>
        <authorList>
            <consortium name="US DOE Joint Genome Institute (JGI-PGF)"/>
            <person name="Walter F."/>
            <person name="Albersmeier A."/>
            <person name="Kalinowski J."/>
            <person name="Ruckert C."/>
        </authorList>
    </citation>
    <scope>NUCLEOTIDE SEQUENCE</scope>
    <source>
        <strain evidence="13">CGMCC 1.15454</strain>
    </source>
</reference>
<keyword evidence="9" id="KW-0028">Amino-acid biosynthesis</keyword>
<keyword evidence="6 9" id="KW-0061">Asparagine biosynthesis</keyword>
<dbReference type="InterPro" id="IPR014729">
    <property type="entry name" value="Rossmann-like_a/b/a_fold"/>
</dbReference>
<keyword evidence="4 10" id="KW-0547">Nucleotide-binding</keyword>
<dbReference type="NCBIfam" id="TIGR01536">
    <property type="entry name" value="asn_synth_AEB"/>
    <property type="match status" value="1"/>
</dbReference>
<dbReference type="EC" id="6.3.5.4" evidence="3"/>
<gene>
    <name evidence="13" type="primary">asnO</name>
    <name evidence="13" type="ORF">GCM10011409_17210</name>
</gene>
<evidence type="ECO:0000256" key="9">
    <source>
        <dbReference type="PIRSR" id="PIRSR001589-1"/>
    </source>
</evidence>
<dbReference type="Proteomes" id="UP000621492">
    <property type="component" value="Unassembled WGS sequence"/>
</dbReference>
<dbReference type="GO" id="GO:0006529">
    <property type="term" value="P:asparagine biosynthetic process"/>
    <property type="evidence" value="ECO:0007669"/>
    <property type="project" value="UniProtKB-KW"/>
</dbReference>
<dbReference type="GO" id="GO:0005524">
    <property type="term" value="F:ATP binding"/>
    <property type="evidence" value="ECO:0007669"/>
    <property type="project" value="UniProtKB-KW"/>
</dbReference>
<dbReference type="InterPro" id="IPR006426">
    <property type="entry name" value="Asn_synth_AEB"/>
</dbReference>
<dbReference type="PROSITE" id="PS51278">
    <property type="entry name" value="GATASE_TYPE_2"/>
    <property type="match status" value="1"/>
</dbReference>
<evidence type="ECO:0000256" key="6">
    <source>
        <dbReference type="ARBA" id="ARBA00022888"/>
    </source>
</evidence>
<dbReference type="Gene3D" id="3.40.50.620">
    <property type="entry name" value="HUPs"/>
    <property type="match status" value="1"/>
</dbReference>
<dbReference type="InterPro" id="IPR001962">
    <property type="entry name" value="Asn_synthase"/>
</dbReference>
<name>A0A9W5X5L1_9BACI</name>
<dbReference type="PANTHER" id="PTHR43284">
    <property type="entry name" value="ASPARAGINE SYNTHETASE (GLUTAMINE-HYDROLYZING)"/>
    <property type="match status" value="1"/>
</dbReference>
<evidence type="ECO:0000259" key="12">
    <source>
        <dbReference type="PROSITE" id="PS51278"/>
    </source>
</evidence>
<reference evidence="13" key="2">
    <citation type="submission" date="2020-09" db="EMBL/GenBank/DDBJ databases">
        <authorList>
            <person name="Sun Q."/>
            <person name="Zhou Y."/>
        </authorList>
    </citation>
    <scope>NUCLEOTIDE SEQUENCE</scope>
    <source>
        <strain evidence="13">CGMCC 1.15454</strain>
    </source>
</reference>
<evidence type="ECO:0000256" key="4">
    <source>
        <dbReference type="ARBA" id="ARBA00022741"/>
    </source>
</evidence>
<evidence type="ECO:0000256" key="11">
    <source>
        <dbReference type="PIRSR" id="PIRSR001589-3"/>
    </source>
</evidence>
<evidence type="ECO:0000256" key="7">
    <source>
        <dbReference type="ARBA" id="ARBA00022962"/>
    </source>
</evidence>
<dbReference type="GO" id="GO:0004066">
    <property type="term" value="F:asparagine synthase (glutamine-hydrolyzing) activity"/>
    <property type="evidence" value="ECO:0007669"/>
    <property type="project" value="UniProtKB-EC"/>
</dbReference>